<dbReference type="PANTHER" id="PTHR24205:SF16">
    <property type="entry name" value="GH01042P-RELATED"/>
    <property type="match status" value="1"/>
</dbReference>
<evidence type="ECO:0000256" key="6">
    <source>
        <dbReference type="SAM" id="MobiDB-lite"/>
    </source>
</evidence>
<keyword evidence="4 5" id="KW-0440">LIM domain</keyword>
<name>G4T991_SERID</name>
<dbReference type="InterPro" id="IPR001781">
    <property type="entry name" value="Znf_LIM"/>
</dbReference>
<dbReference type="Pfam" id="PF00412">
    <property type="entry name" value="LIM"/>
    <property type="match status" value="1"/>
</dbReference>
<proteinExistence type="predicted"/>
<feature type="domain" description="LIM zinc-binding" evidence="7">
    <location>
        <begin position="208"/>
        <end position="272"/>
    </location>
</feature>
<evidence type="ECO:0000313" key="9">
    <source>
        <dbReference type="Proteomes" id="UP000007148"/>
    </source>
</evidence>
<dbReference type="HOGENOM" id="CLU_003767_0_0_1"/>
<organism evidence="8 9">
    <name type="scientific">Serendipita indica (strain DSM 11827)</name>
    <name type="common">Root endophyte fungus</name>
    <name type="synonym">Piriformospora indica</name>
    <dbReference type="NCBI Taxonomy" id="1109443"/>
    <lineage>
        <taxon>Eukaryota</taxon>
        <taxon>Fungi</taxon>
        <taxon>Dikarya</taxon>
        <taxon>Basidiomycota</taxon>
        <taxon>Agaricomycotina</taxon>
        <taxon>Agaricomycetes</taxon>
        <taxon>Sebacinales</taxon>
        <taxon>Serendipitaceae</taxon>
        <taxon>Serendipita</taxon>
    </lineage>
</organism>
<evidence type="ECO:0000256" key="5">
    <source>
        <dbReference type="PROSITE-ProRule" id="PRU00125"/>
    </source>
</evidence>
<dbReference type="EMBL" id="CAFZ01000021">
    <property type="protein sequence ID" value="CCA67873.1"/>
    <property type="molecule type" value="Genomic_DNA"/>
</dbReference>
<feature type="region of interest" description="Disordered" evidence="6">
    <location>
        <begin position="557"/>
        <end position="588"/>
    </location>
</feature>
<dbReference type="OMA" id="PQGSKWH"/>
<dbReference type="GO" id="GO:0030695">
    <property type="term" value="F:GTPase regulator activity"/>
    <property type="evidence" value="ECO:0007669"/>
    <property type="project" value="UniProtKB-ARBA"/>
</dbReference>
<feature type="region of interest" description="Disordered" evidence="6">
    <location>
        <begin position="276"/>
        <end position="342"/>
    </location>
</feature>
<dbReference type="AlphaFoldDB" id="G4T991"/>
<dbReference type="eggNOG" id="ENOG502S54T">
    <property type="taxonomic scope" value="Eukaryota"/>
</dbReference>
<keyword evidence="2" id="KW-0677">Repeat</keyword>
<dbReference type="OrthoDB" id="1112565at2759"/>
<evidence type="ECO:0000256" key="4">
    <source>
        <dbReference type="ARBA" id="ARBA00023038"/>
    </source>
</evidence>
<dbReference type="InParanoid" id="G4T991"/>
<dbReference type="PROSITE" id="PS50023">
    <property type="entry name" value="LIM_DOMAIN_2"/>
    <property type="match status" value="1"/>
</dbReference>
<evidence type="ECO:0000256" key="2">
    <source>
        <dbReference type="ARBA" id="ARBA00022737"/>
    </source>
</evidence>
<dbReference type="STRING" id="1109443.G4T991"/>
<sequence length="810" mass="85764">MGFCRYCGDLVLKDRCGKCGGYAVAASFSWNPGKTNAESTDRWKKTYTVEKPTKATPTEPATQRERSTSTPAAATNNKSGITFPAPVTPVRRFSRPALNNRISAHISATTSTTERSPLTSRQLADTLNSSPSGNPILDDGVTLSKVYGSVLQSPESLASYACAECGSIFTRDATLYPDPTDLSRMLCRPCFMGAGASDGEGVGPGVKGECAACKKPVVMLRSEGGFVENSGRLWHSKCFVCDGCFKNIADRASVDLYGRPCCTECFDTSLSRPLRSSVSGNANGKLSKSNSPSKEDLDGGRRRSMGKVEDDSKATMDELSRKLGIQSKETTPSKPPVVDLTTPVSKRSSIIEDRIASSNLADLSERLRTTSFGTTSSRTSLDRDDGVTPRSRRTSASRFPKPANYVSSIRASPDHKARRISLQQSMSTPDLTSDVSDGAESSWPSPPTPKGDATASNSVPASSSTVVEDAEAVCDECHKPLYSIVGGGRIVTAPSESGFPGRYHSTCFICNSCRKPFSEKDGVAAFVVTDNGLVHPQCAPLPKPTIVTRQRPLSIAPIVRPDPPAPKPAAPRPVSALGNAPPQTPVSATPFTFNSKRCAGCDRTVAVMEPGVVPGPNGSRWHSSCLVCGGKGHKKRAGEPGCGKKLDRDAKLDREGRTWCSTCMTLLILNGSITSAPTRTPVSATYTGNSWVSSQHTGSSASFAPQSTGTSTSTAHEQRPGSVTPTNNSAMDTLTRRAAGAMSPTMGMMGGVPVNRTLSARRAARPRPKSVSFLPSFGLASRPTARMGLLQEHTGTSTADSIGSRYTAED</sequence>
<feature type="compositionally biased region" description="Polar residues" evidence="6">
    <location>
        <begin position="276"/>
        <end position="292"/>
    </location>
</feature>
<feature type="compositionally biased region" description="Polar residues" evidence="6">
    <location>
        <begin position="421"/>
        <end position="435"/>
    </location>
</feature>
<accession>G4T991</accession>
<feature type="compositionally biased region" description="Polar residues" evidence="6">
    <location>
        <begin position="454"/>
        <end position="463"/>
    </location>
</feature>
<dbReference type="GO" id="GO:0046872">
    <property type="term" value="F:metal ion binding"/>
    <property type="evidence" value="ECO:0007669"/>
    <property type="project" value="UniProtKB-KW"/>
</dbReference>
<dbReference type="PANTHER" id="PTHR24205">
    <property type="entry name" value="FOUR AND A HALF LIM DOMAINS PROTEIN"/>
    <property type="match status" value="1"/>
</dbReference>
<keyword evidence="3 5" id="KW-0862">Zinc</keyword>
<gene>
    <name evidence="8" type="ORF">PIIN_01697</name>
</gene>
<feature type="compositionally biased region" description="Pro residues" evidence="6">
    <location>
        <begin position="560"/>
        <end position="571"/>
    </location>
</feature>
<feature type="compositionally biased region" description="Polar residues" evidence="6">
    <location>
        <begin position="114"/>
        <end position="133"/>
    </location>
</feature>
<dbReference type="SMART" id="SM00132">
    <property type="entry name" value="LIM"/>
    <property type="match status" value="3"/>
</dbReference>
<protein>
    <recommendedName>
        <fullName evidence="7">LIM zinc-binding domain-containing protein</fullName>
    </recommendedName>
</protein>
<keyword evidence="1 5" id="KW-0479">Metal-binding</keyword>
<reference evidence="8 9" key="1">
    <citation type="journal article" date="2011" name="PLoS Pathog.">
        <title>Endophytic Life Strategies Decoded by Genome and Transcriptome Analyses of the Mutualistic Root Symbiont Piriformospora indica.</title>
        <authorList>
            <person name="Zuccaro A."/>
            <person name="Lahrmann U."/>
            <person name="Guldener U."/>
            <person name="Langen G."/>
            <person name="Pfiffi S."/>
            <person name="Biedenkopf D."/>
            <person name="Wong P."/>
            <person name="Samans B."/>
            <person name="Grimm C."/>
            <person name="Basiewicz M."/>
            <person name="Murat C."/>
            <person name="Martin F."/>
            <person name="Kogel K.H."/>
        </authorList>
    </citation>
    <scope>NUCLEOTIDE SEQUENCE [LARGE SCALE GENOMIC DNA]</scope>
    <source>
        <strain evidence="8 9">DSM 11827</strain>
    </source>
</reference>
<dbReference type="Gene3D" id="2.10.110.10">
    <property type="entry name" value="Cysteine Rich Protein"/>
    <property type="match status" value="3"/>
</dbReference>
<evidence type="ECO:0000313" key="8">
    <source>
        <dbReference type="EMBL" id="CCA67873.1"/>
    </source>
</evidence>
<feature type="compositionally biased region" description="Polar residues" evidence="6">
    <location>
        <begin position="68"/>
        <end position="80"/>
    </location>
</feature>
<keyword evidence="9" id="KW-1185">Reference proteome</keyword>
<dbReference type="Proteomes" id="UP000007148">
    <property type="component" value="Unassembled WGS sequence"/>
</dbReference>
<evidence type="ECO:0000259" key="7">
    <source>
        <dbReference type="PROSITE" id="PS50023"/>
    </source>
</evidence>
<feature type="compositionally biased region" description="Basic and acidic residues" evidence="6">
    <location>
        <begin position="293"/>
        <end position="321"/>
    </location>
</feature>
<comment type="caution">
    <text evidence="8">The sequence shown here is derived from an EMBL/GenBank/DDBJ whole genome shotgun (WGS) entry which is preliminary data.</text>
</comment>
<feature type="compositionally biased region" description="Low complexity" evidence="6">
    <location>
        <begin position="104"/>
        <end position="113"/>
    </location>
</feature>
<feature type="region of interest" description="Disordered" evidence="6">
    <location>
        <begin position="371"/>
        <end position="463"/>
    </location>
</feature>
<evidence type="ECO:0000256" key="1">
    <source>
        <dbReference type="ARBA" id="ARBA00022723"/>
    </source>
</evidence>
<dbReference type="PROSITE" id="PS00478">
    <property type="entry name" value="LIM_DOMAIN_1"/>
    <property type="match status" value="1"/>
</dbReference>
<evidence type="ECO:0000256" key="3">
    <source>
        <dbReference type="ARBA" id="ARBA00022833"/>
    </source>
</evidence>
<feature type="region of interest" description="Disordered" evidence="6">
    <location>
        <begin position="104"/>
        <end position="135"/>
    </location>
</feature>
<feature type="region of interest" description="Disordered" evidence="6">
    <location>
        <begin position="694"/>
        <end position="732"/>
    </location>
</feature>
<feature type="region of interest" description="Disordered" evidence="6">
    <location>
        <begin position="45"/>
        <end position="86"/>
    </location>
</feature>
<dbReference type="CDD" id="cd08368">
    <property type="entry name" value="LIM"/>
    <property type="match status" value="3"/>
</dbReference>
<feature type="region of interest" description="Disordered" evidence="6">
    <location>
        <begin position="785"/>
        <end position="810"/>
    </location>
</feature>